<dbReference type="SUPFAM" id="SSF49299">
    <property type="entry name" value="PKD domain"/>
    <property type="match status" value="11"/>
</dbReference>
<dbReference type="PROSITE" id="PS50093">
    <property type="entry name" value="PKD"/>
    <property type="match status" value="6"/>
</dbReference>
<gene>
    <name evidence="8" type="ORF">OM075_13055</name>
</gene>
<dbReference type="Gene3D" id="2.60.40.10">
    <property type="entry name" value="Immunoglobulins"/>
    <property type="match status" value="12"/>
</dbReference>
<name>A0AAE3M5N2_9BACT</name>
<evidence type="ECO:0000256" key="6">
    <source>
        <dbReference type="SAM" id="SignalP"/>
    </source>
</evidence>
<dbReference type="InterPro" id="IPR013783">
    <property type="entry name" value="Ig-like_fold"/>
</dbReference>
<protein>
    <submittedName>
        <fullName evidence="8">PKD domain-containing protein</fullName>
    </submittedName>
</protein>
<dbReference type="CDD" id="cd00146">
    <property type="entry name" value="PKD"/>
    <property type="match status" value="4"/>
</dbReference>
<keyword evidence="2" id="KW-0812">Transmembrane</keyword>
<keyword evidence="9" id="KW-1185">Reference proteome</keyword>
<feature type="domain" description="PKD" evidence="7">
    <location>
        <begin position="1076"/>
        <end position="1110"/>
    </location>
</feature>
<evidence type="ECO:0000256" key="4">
    <source>
        <dbReference type="ARBA" id="ARBA00022989"/>
    </source>
</evidence>
<dbReference type="EMBL" id="JAPDPJ010000029">
    <property type="protein sequence ID" value="MCW3787401.1"/>
    <property type="molecule type" value="Genomic_DNA"/>
</dbReference>
<keyword evidence="4" id="KW-1133">Transmembrane helix</keyword>
<evidence type="ECO:0000256" key="2">
    <source>
        <dbReference type="ARBA" id="ARBA00022692"/>
    </source>
</evidence>
<feature type="domain" description="PKD" evidence="7">
    <location>
        <begin position="994"/>
        <end position="1020"/>
    </location>
</feature>
<feature type="signal peptide" evidence="6">
    <location>
        <begin position="1"/>
        <end position="24"/>
    </location>
</feature>
<feature type="domain" description="PKD" evidence="7">
    <location>
        <begin position="1494"/>
        <end position="1531"/>
    </location>
</feature>
<organism evidence="8 9">
    <name type="scientific">Plebeiibacterium sediminum</name>
    <dbReference type="NCBI Taxonomy" id="2992112"/>
    <lineage>
        <taxon>Bacteria</taxon>
        <taxon>Pseudomonadati</taxon>
        <taxon>Bacteroidota</taxon>
        <taxon>Bacteroidia</taxon>
        <taxon>Marinilabiliales</taxon>
        <taxon>Marinilabiliaceae</taxon>
        <taxon>Plebeiibacterium</taxon>
    </lineage>
</organism>
<keyword evidence="3" id="KW-0677">Repeat</keyword>
<dbReference type="PANTHER" id="PTHR46730">
    <property type="entry name" value="POLYCYSTIN-1"/>
    <property type="match status" value="1"/>
</dbReference>
<dbReference type="PANTHER" id="PTHR46730:SF4">
    <property type="entry name" value="POLYCYSTIC KIDNEY DISEASE PROTEIN 1-LIKE 1"/>
    <property type="match status" value="1"/>
</dbReference>
<feature type="domain" description="PKD" evidence="7">
    <location>
        <begin position="823"/>
        <end position="849"/>
    </location>
</feature>
<proteinExistence type="predicted"/>
<evidence type="ECO:0000259" key="7">
    <source>
        <dbReference type="PROSITE" id="PS50093"/>
    </source>
</evidence>
<dbReference type="Proteomes" id="UP001209229">
    <property type="component" value="Unassembled WGS sequence"/>
</dbReference>
<evidence type="ECO:0000256" key="5">
    <source>
        <dbReference type="ARBA" id="ARBA00023136"/>
    </source>
</evidence>
<dbReference type="SMART" id="SM00089">
    <property type="entry name" value="PKD"/>
    <property type="match status" value="10"/>
</dbReference>
<dbReference type="Pfam" id="PF18911">
    <property type="entry name" value="PKD_4"/>
    <property type="match status" value="3"/>
</dbReference>
<keyword evidence="6" id="KW-0732">Signal</keyword>
<accession>A0AAE3M5N2</accession>
<keyword evidence="5" id="KW-0472">Membrane</keyword>
<evidence type="ECO:0000256" key="3">
    <source>
        <dbReference type="ARBA" id="ARBA00022737"/>
    </source>
</evidence>
<comment type="caution">
    <text evidence="8">The sequence shown here is derived from an EMBL/GenBank/DDBJ whole genome shotgun (WGS) entry which is preliminary data.</text>
</comment>
<dbReference type="InterPro" id="IPR022409">
    <property type="entry name" value="PKD/Chitinase_dom"/>
</dbReference>
<dbReference type="GO" id="GO:0005261">
    <property type="term" value="F:monoatomic cation channel activity"/>
    <property type="evidence" value="ECO:0007669"/>
    <property type="project" value="TreeGrafter"/>
</dbReference>
<reference evidence="8" key="1">
    <citation type="submission" date="2022-10" db="EMBL/GenBank/DDBJ databases">
        <authorList>
            <person name="Yu W.X."/>
        </authorList>
    </citation>
    <scope>NUCLEOTIDE SEQUENCE</scope>
    <source>
        <strain evidence="8">AAT</strain>
    </source>
</reference>
<dbReference type="GO" id="GO:0005886">
    <property type="term" value="C:plasma membrane"/>
    <property type="evidence" value="ECO:0007669"/>
    <property type="project" value="TreeGrafter"/>
</dbReference>
<dbReference type="InterPro" id="IPR000601">
    <property type="entry name" value="PKD_dom"/>
</dbReference>
<evidence type="ECO:0000313" key="9">
    <source>
        <dbReference type="Proteomes" id="UP001209229"/>
    </source>
</evidence>
<feature type="chain" id="PRO_5042173901" evidence="6">
    <location>
        <begin position="25"/>
        <end position="1649"/>
    </location>
</feature>
<evidence type="ECO:0000256" key="1">
    <source>
        <dbReference type="ARBA" id="ARBA00004141"/>
    </source>
</evidence>
<sequence length="1649" mass="179339">MKNQHNTTKHLVALLILTFSYLHGMYAQDCAYLSKANDIFPDGKCAPVTVQWEVTYRGVGYSGTGKIEIQYDWDDGNPVEVIEATLNDAGLKEYIATHSHVYPTTGDVCNYHPRATLVVNGTVCTSSVQEQIVTVWDTDDRNGGELAIDPKVYPICVGNGATFNFTDNSQWNCTPPDENDVVNNEDRWIQWIYGTGGTTITDAQVGGVVRAYPFTGSIDYIPGPVEGPIAPYNTSLDITIPDYYPVGSFFEVTLRNWNVCNPYDADLSDGLPPSDVLNGDYPPVTTTAMALIVALPDATIQNVPAVCVSDDPFYLIAADAGGQWSGPGIANTTSSLFDPKLAGPGTHTITYSIIDANGCSDIGTVDITVLGGPTANILQGDQVSLCPGVNIALDGNPSGGLSPYSHLWKGDIVYLDDTSIQTPDFSTTSVGAYELVYKVTDDNGCFDEDTLDINVEAVNISFANPTIVVCQGEIITLNPAPSGGSEAFVFHQWTGIRIDKLSDTSIQNPVFTTDETGTFTFTYTVRDSQNCEDSDDITVIVNEKPIANAGLDIEICGLQTALNATASVGSGMWKVVSGSGLLSFTGFDIPDPSITSDSYGDYTLRWIEDNNSCMDSADIQVRFIETPMPTVMADKDTCGLSMKLIAEAHVGTSIWKKTEGPGNATFSQELNDTTMVQVDIPGVYKFAYVEDNGGGCIGSDTVEINFYQIPEAIITPPPAVQCTPFEIQFENNSLNADTYYWDFGNGNISAEEDPIQTFSNNTPNPVSYNIKLITNTLNGCSDTLNTAITIAPAPVSYFEMNNSVGCSPLTTDFINKSQGADNYEWTFGDGSAAETTEHATHTFVNEETFIQSFGVQLVVNNSYGCTDTSKLFTTVYPRQNFNLVATPDSGCSPLSVSFIADPGGFKYEWDMGDGNVNQGVNQNVQLYTNESTGKEEHTVTLYTTSVYGCIDTTEVDVTVLPSPTTYFEPNDFAICSPKQVTFINHTEDIETSYWDFGDGNNLSVTGSQQVDHTYVNNNLFAQNYQIRLVTENAFGCKDSMDGFTTVNPAVTASISGGATACSPYAVQFLNESVGAVSYFWDFDDGNTSNNIIGVHVFENPGDDSMDFNVSMIANSAYGCSDTAYATVTVLPSPDTYFEPNDFSVCSPKLVEFTNYTENITSSQWTFGDGAIETVDGNQSITHTYYNDKFTPLDYRIRLITENAFGCRDSMDGYTSVNPNVQAVITGSGEGCTPLEVSLGNESIGANEFLWNYGDGNTSANYLGLNTFENNSDDDQEYEVSLIATSIYGCVDTAYTNVNVFATPKPSFIVTPEYQQMPASTVDIDNTTPGNQWSYEWHFGDGETSDLSEPGSHTYVNSGAFTITLKAYDGQCSNTTEHEIEIAPNIPAVSYGPSSEGCPALTVEFYSETLDAENFFWEFGDGNVSAEPNPVHTYYTPGEYNVKLTVTGPGGQTIKDDLMVNVFPQPTAFFEAYPKVVTIPGQSVTFANKSVEADSYVWNFGNGDTSTEQNPVYEYSEAGNYDVTLEATNDYGCFDVYELNEPIIAIEGGEIAFPNAFTPNPGGDSSGEYVFGDKNNHVFYPAVQEGIEEYKLQIFSRWGQLIFESHDIKIGWNGYYKGSLCAQGVYIWKVTCRFGTGQVKVYTGDVTLIR</sequence>
<evidence type="ECO:0000313" key="8">
    <source>
        <dbReference type="EMBL" id="MCW3787401.1"/>
    </source>
</evidence>
<feature type="domain" description="PKD" evidence="7">
    <location>
        <begin position="1414"/>
        <end position="1461"/>
    </location>
</feature>
<feature type="domain" description="PKD" evidence="7">
    <location>
        <begin position="1320"/>
        <end position="1368"/>
    </location>
</feature>
<dbReference type="InterPro" id="IPR035986">
    <property type="entry name" value="PKD_dom_sf"/>
</dbReference>
<comment type="subcellular location">
    <subcellularLocation>
        <location evidence="1">Membrane</location>
        <topology evidence="1">Multi-pass membrane protein</topology>
    </subcellularLocation>
</comment>
<dbReference type="GO" id="GO:0006816">
    <property type="term" value="P:calcium ion transport"/>
    <property type="evidence" value="ECO:0007669"/>
    <property type="project" value="TreeGrafter"/>
</dbReference>
<dbReference type="RefSeq" id="WP_301190966.1">
    <property type="nucleotide sequence ID" value="NZ_JAPDPJ010000029.1"/>
</dbReference>
<dbReference type="Pfam" id="PF13585">
    <property type="entry name" value="CHU_C"/>
    <property type="match status" value="1"/>
</dbReference>